<accession>A0A8H9GUM0</accession>
<comment type="caution">
    <text evidence="3">The sequence shown here is derived from an EMBL/GenBank/DDBJ whole genome shotgun (WGS) entry which is preliminary data.</text>
</comment>
<gene>
    <name evidence="3" type="ORF">GCM10011574_08800</name>
</gene>
<feature type="transmembrane region" description="Helical" evidence="2">
    <location>
        <begin position="97"/>
        <end position="116"/>
    </location>
</feature>
<keyword evidence="2" id="KW-0472">Membrane</keyword>
<evidence type="ECO:0000313" key="4">
    <source>
        <dbReference type="Proteomes" id="UP000653480"/>
    </source>
</evidence>
<name>A0A8H9GUM0_9ACTN</name>
<dbReference type="RefSeq" id="WP_167748510.1">
    <property type="nucleotide sequence ID" value="NZ_BMMN01000001.1"/>
</dbReference>
<evidence type="ECO:0008006" key="5">
    <source>
        <dbReference type="Google" id="ProtNLM"/>
    </source>
</evidence>
<reference evidence="3" key="1">
    <citation type="journal article" date="2014" name="Int. J. Syst. Evol. Microbiol.">
        <title>Complete genome sequence of Corynebacterium casei LMG S-19264T (=DSM 44701T), isolated from a smear-ripened cheese.</title>
        <authorList>
            <consortium name="US DOE Joint Genome Institute (JGI-PGF)"/>
            <person name="Walter F."/>
            <person name="Albersmeier A."/>
            <person name="Kalinowski J."/>
            <person name="Ruckert C."/>
        </authorList>
    </citation>
    <scope>NUCLEOTIDE SEQUENCE</scope>
    <source>
        <strain evidence="3">CGMCC 4.7138</strain>
    </source>
</reference>
<evidence type="ECO:0000256" key="2">
    <source>
        <dbReference type="SAM" id="Phobius"/>
    </source>
</evidence>
<dbReference type="Pfam" id="PF11345">
    <property type="entry name" value="DUF3147"/>
    <property type="match status" value="1"/>
</dbReference>
<dbReference type="InterPro" id="IPR021493">
    <property type="entry name" value="DUF3147"/>
</dbReference>
<evidence type="ECO:0000313" key="3">
    <source>
        <dbReference type="EMBL" id="GGO01227.1"/>
    </source>
</evidence>
<feature type="compositionally biased region" description="Pro residues" evidence="1">
    <location>
        <begin position="135"/>
        <end position="172"/>
    </location>
</feature>
<feature type="transmembrane region" description="Helical" evidence="2">
    <location>
        <begin position="71"/>
        <end position="90"/>
    </location>
</feature>
<keyword evidence="2" id="KW-1133">Transmembrane helix</keyword>
<keyword evidence="2" id="KW-0812">Transmembrane</keyword>
<dbReference type="EMBL" id="BMMN01000001">
    <property type="protein sequence ID" value="GGO01227.1"/>
    <property type="molecule type" value="Genomic_DNA"/>
</dbReference>
<proteinExistence type="predicted"/>
<feature type="transmembrane region" description="Helical" evidence="2">
    <location>
        <begin position="12"/>
        <end position="30"/>
    </location>
</feature>
<feature type="transmembrane region" description="Helical" evidence="2">
    <location>
        <begin position="37"/>
        <end position="59"/>
    </location>
</feature>
<reference evidence="3" key="2">
    <citation type="submission" date="2020-09" db="EMBL/GenBank/DDBJ databases">
        <authorList>
            <person name="Sun Q."/>
            <person name="Zhou Y."/>
        </authorList>
    </citation>
    <scope>NUCLEOTIDE SEQUENCE</scope>
    <source>
        <strain evidence="3">CGMCC 4.7138</strain>
    </source>
</reference>
<evidence type="ECO:0000256" key="1">
    <source>
        <dbReference type="SAM" id="MobiDB-lite"/>
    </source>
</evidence>
<keyword evidence="4" id="KW-1185">Reference proteome</keyword>
<feature type="region of interest" description="Disordered" evidence="1">
    <location>
        <begin position="126"/>
        <end position="172"/>
    </location>
</feature>
<dbReference type="Proteomes" id="UP000653480">
    <property type="component" value="Unassembled WGS sequence"/>
</dbReference>
<dbReference type="AlphaFoldDB" id="A0A8H9GUM0"/>
<protein>
    <recommendedName>
        <fullName evidence="5">DUF3147 family protein</fullName>
    </recommendedName>
</protein>
<organism evidence="3 4">
    <name type="scientific">Microbispora bryophytorum</name>
    <dbReference type="NCBI Taxonomy" id="1460882"/>
    <lineage>
        <taxon>Bacteria</taxon>
        <taxon>Bacillati</taxon>
        <taxon>Actinomycetota</taxon>
        <taxon>Actinomycetes</taxon>
        <taxon>Streptosporangiales</taxon>
        <taxon>Streptosporangiaceae</taxon>
        <taxon>Microbispora</taxon>
    </lineage>
</organism>
<sequence>MGEVTDQIVEVLLKALAGGVFVLAFAALAETLTPKRLAGVFCAAPSVALASLIVTAGIAGVPDVLASARGMQVGAVGFALYCLITVPLVRRWGVWRGALAALAVWGVAVAAGYALAPQGLPGVRTTAVPASLPQPASPDLPQPASPDLPPPTAPDLPPPTAPELPPPPARLS</sequence>